<accession>A0A9W8J9H3</accession>
<dbReference type="PANTHER" id="PTHR10039:SF14">
    <property type="entry name" value="NACHT DOMAIN-CONTAINING PROTEIN"/>
    <property type="match status" value="1"/>
</dbReference>
<name>A0A9W8J9H3_9AGAR</name>
<comment type="caution">
    <text evidence="1">The sequence shown here is derived from an EMBL/GenBank/DDBJ whole genome shotgun (WGS) entry which is preliminary data.</text>
</comment>
<keyword evidence="2" id="KW-1185">Reference proteome</keyword>
<feature type="non-terminal residue" evidence="1">
    <location>
        <position position="420"/>
    </location>
</feature>
<gene>
    <name evidence="1" type="ORF">H1R20_g8421</name>
</gene>
<evidence type="ECO:0000313" key="1">
    <source>
        <dbReference type="EMBL" id="KAJ2928724.1"/>
    </source>
</evidence>
<organism evidence="1 2">
    <name type="scientific">Candolleomyces eurysporus</name>
    <dbReference type="NCBI Taxonomy" id="2828524"/>
    <lineage>
        <taxon>Eukaryota</taxon>
        <taxon>Fungi</taxon>
        <taxon>Dikarya</taxon>
        <taxon>Basidiomycota</taxon>
        <taxon>Agaricomycotina</taxon>
        <taxon>Agaricomycetes</taxon>
        <taxon>Agaricomycetidae</taxon>
        <taxon>Agaricales</taxon>
        <taxon>Agaricineae</taxon>
        <taxon>Psathyrellaceae</taxon>
        <taxon>Candolleomyces</taxon>
    </lineage>
</organism>
<proteinExistence type="predicted"/>
<dbReference type="Proteomes" id="UP001140091">
    <property type="component" value="Unassembled WGS sequence"/>
</dbReference>
<sequence length="420" mass="47230">MDTLVLVPLREIAGRPGGPNLRGVIIIDGLDECEAEQYHDTTSTGTRAKLTRTSSQDQLEILRVLQAAASDPSFPFRIIIASRPERVFREFFDPEKEPTSFAHKLDLHEDYNANADITLFLEAQFNQIRRRYQLSLSWPPPGAIQTLVGNASGQFVYAATVIRFLDMGHREPPKALLEAILKVQVTKKPTSNPLEQLDALYTHILESSPDPPLSVRWIRSIHSIHDGNHINAQLLVAFNINLLLQTDPESSEVEHLLGNLHSLVRIPPPSNQAATRYDFYHKSLFDYLGDPHRCGNLHVEWSDVRVFIWNAFVRACAREFLSASIFVLQDKSKSDAMIQGGCENQSSSPQSFLEFLIRLPTLRNMASSSAHSEVLPTPASADWWASLATAEVNRSGCLWAMFKEVHRFVSAALNLFQPFH</sequence>
<dbReference type="OrthoDB" id="3262196at2759"/>
<reference evidence="1" key="1">
    <citation type="submission" date="2022-06" db="EMBL/GenBank/DDBJ databases">
        <title>Genome Sequence of Candolleomyces eurysporus.</title>
        <authorList>
            <person name="Buettner E."/>
        </authorList>
    </citation>
    <scope>NUCLEOTIDE SEQUENCE</scope>
    <source>
        <strain evidence="1">VTCC 930004</strain>
    </source>
</reference>
<dbReference type="PANTHER" id="PTHR10039">
    <property type="entry name" value="AMELOGENIN"/>
    <property type="match status" value="1"/>
</dbReference>
<protein>
    <recommendedName>
        <fullName evidence="3">NACHT domain-containing protein</fullName>
    </recommendedName>
</protein>
<evidence type="ECO:0000313" key="2">
    <source>
        <dbReference type="Proteomes" id="UP001140091"/>
    </source>
</evidence>
<dbReference type="AlphaFoldDB" id="A0A9W8J9H3"/>
<evidence type="ECO:0008006" key="3">
    <source>
        <dbReference type="Google" id="ProtNLM"/>
    </source>
</evidence>
<dbReference type="EMBL" id="JANBPK010000920">
    <property type="protein sequence ID" value="KAJ2928724.1"/>
    <property type="molecule type" value="Genomic_DNA"/>
</dbReference>